<proteinExistence type="predicted"/>
<evidence type="ECO:0000256" key="2">
    <source>
        <dbReference type="SAM" id="Phobius"/>
    </source>
</evidence>
<keyword evidence="2" id="KW-1133">Transmembrane helix</keyword>
<feature type="transmembrane region" description="Helical" evidence="2">
    <location>
        <begin position="107"/>
        <end position="128"/>
    </location>
</feature>
<feature type="transmembrane region" description="Helical" evidence="2">
    <location>
        <begin position="189"/>
        <end position="206"/>
    </location>
</feature>
<reference evidence="4 5" key="1">
    <citation type="submission" date="2015-04" db="EMBL/GenBank/DDBJ databases">
        <title>Complete genome sequence of Schizopora paradoxa KUC8140, a cosmopolitan wood degrader in East Asia.</title>
        <authorList>
            <consortium name="DOE Joint Genome Institute"/>
            <person name="Min B."/>
            <person name="Park H."/>
            <person name="Jang Y."/>
            <person name="Kim J.-J."/>
            <person name="Kim K.H."/>
            <person name="Pangilinan J."/>
            <person name="Lipzen A."/>
            <person name="Riley R."/>
            <person name="Grigoriev I.V."/>
            <person name="Spatafora J.W."/>
            <person name="Choi I.-G."/>
        </authorList>
    </citation>
    <scope>NUCLEOTIDE SEQUENCE [LARGE SCALE GENOMIC DNA]</scope>
    <source>
        <strain evidence="4 5">KUC8140</strain>
    </source>
</reference>
<feature type="domain" description="DUF6533" evidence="3">
    <location>
        <begin position="40"/>
        <end position="84"/>
    </location>
</feature>
<keyword evidence="2" id="KW-0812">Transmembrane</keyword>
<gene>
    <name evidence="4" type="ORF">SCHPADRAFT_227699</name>
</gene>
<keyword evidence="5" id="KW-1185">Reference proteome</keyword>
<dbReference type="AlphaFoldDB" id="A0A0H2RVM4"/>
<evidence type="ECO:0000256" key="1">
    <source>
        <dbReference type="SAM" id="MobiDB-lite"/>
    </source>
</evidence>
<evidence type="ECO:0000313" key="4">
    <source>
        <dbReference type="EMBL" id="KLO16080.1"/>
    </source>
</evidence>
<name>A0A0H2RVM4_9AGAM</name>
<evidence type="ECO:0000313" key="5">
    <source>
        <dbReference type="Proteomes" id="UP000053477"/>
    </source>
</evidence>
<evidence type="ECO:0000259" key="3">
    <source>
        <dbReference type="Pfam" id="PF20151"/>
    </source>
</evidence>
<feature type="transmembrane region" description="Helical" evidence="2">
    <location>
        <begin position="140"/>
        <end position="159"/>
    </location>
</feature>
<feature type="transmembrane region" description="Helical" evidence="2">
    <location>
        <begin position="31"/>
        <end position="51"/>
    </location>
</feature>
<dbReference type="EMBL" id="KQ085920">
    <property type="protein sequence ID" value="KLO16080.1"/>
    <property type="molecule type" value="Genomic_DNA"/>
</dbReference>
<feature type="region of interest" description="Disordered" evidence="1">
    <location>
        <begin position="392"/>
        <end position="416"/>
    </location>
</feature>
<protein>
    <recommendedName>
        <fullName evidence="3">DUF6533 domain-containing protein</fullName>
    </recommendedName>
</protein>
<keyword evidence="2" id="KW-0472">Membrane</keyword>
<feature type="transmembrane region" description="Helical" evidence="2">
    <location>
        <begin position="235"/>
        <end position="259"/>
    </location>
</feature>
<dbReference type="Pfam" id="PF20151">
    <property type="entry name" value="DUF6533"/>
    <property type="match status" value="1"/>
</dbReference>
<dbReference type="OrthoDB" id="3261349at2759"/>
<dbReference type="InParanoid" id="A0A0H2RVM4"/>
<feature type="compositionally biased region" description="Polar residues" evidence="1">
    <location>
        <begin position="393"/>
        <end position="406"/>
    </location>
</feature>
<dbReference type="Proteomes" id="UP000053477">
    <property type="component" value="Unassembled WGS sequence"/>
</dbReference>
<feature type="transmembrane region" description="Helical" evidence="2">
    <location>
        <begin position="72"/>
        <end position="95"/>
    </location>
</feature>
<organism evidence="4 5">
    <name type="scientific">Schizopora paradoxa</name>
    <dbReference type="NCBI Taxonomy" id="27342"/>
    <lineage>
        <taxon>Eukaryota</taxon>
        <taxon>Fungi</taxon>
        <taxon>Dikarya</taxon>
        <taxon>Basidiomycota</taxon>
        <taxon>Agaricomycotina</taxon>
        <taxon>Agaricomycetes</taxon>
        <taxon>Hymenochaetales</taxon>
        <taxon>Schizoporaceae</taxon>
        <taxon>Schizopora</taxon>
    </lineage>
</organism>
<accession>A0A0H2RVM4</accession>
<dbReference type="InterPro" id="IPR045340">
    <property type="entry name" value="DUF6533"/>
</dbReference>
<sequence>MEHGVALEGVFETAIGGAGHVLVKRAFVSSAVANIIFVKYYAIAAAVLLYFDYLITLPEEIRRIWGAKFTGATVLFLLNRYVPMAGYVVILVSLFNPPWTLSVCDMFAPFPGALNTFSQGIIMIILVLRTYALYERRIWVLVLTTSIGMLNIGIGAWAASAMTGELFTFKPIQSCVPILQVPKLDRLRFAWVSTFLFDILIFGLTVKRAYSVIKRQANPGTQSSLAQLIMRDGSLFFLVMAAVNALNFVLFTNLTNAFFSSTTGTNSLIAHVVSVCLMSRLMINLRRESDHYHEERPATAAANLSNSDVFSTRIVGNLTSELVFTGDDDHDELDEYISSNTTRQHRKSTSLDLPFTTRTLSMSPTPDARTQPWPTIVDAKVSQPSVMWGDGVASSSRIGPSSYSTESHSRARESIVESPTTVVEEYPLQIFPRRSSTLILSPVSDETCVGSYETESKLYDYEGAMLESMSGKGKRPQSTTVERRSWNVNDIYEELREEDEDEEKPG</sequence>